<gene>
    <name evidence="2" type="ORF">SAMN05216186_102483</name>
</gene>
<reference evidence="2 3" key="1">
    <citation type="submission" date="2016-10" db="EMBL/GenBank/DDBJ databases">
        <authorList>
            <person name="de Groot N.N."/>
        </authorList>
    </citation>
    <scope>NUCLEOTIDE SEQUENCE [LARGE SCALE GENOMIC DNA]</scope>
    <source>
        <strain evidence="2 3">JCM 21544</strain>
    </source>
</reference>
<keyword evidence="1" id="KW-0732">Signal</keyword>
<feature type="signal peptide" evidence="1">
    <location>
        <begin position="1"/>
        <end position="28"/>
    </location>
</feature>
<dbReference type="AlphaFoldDB" id="A0A1G8W709"/>
<dbReference type="EMBL" id="FNFD01000002">
    <property type="protein sequence ID" value="SDJ73896.1"/>
    <property type="molecule type" value="Genomic_DNA"/>
</dbReference>
<dbReference type="STRING" id="137658.SAMN05216186_102483"/>
<organism evidence="2 3">
    <name type="scientific">Pseudomonas indica</name>
    <dbReference type="NCBI Taxonomy" id="137658"/>
    <lineage>
        <taxon>Bacteria</taxon>
        <taxon>Pseudomonadati</taxon>
        <taxon>Pseudomonadota</taxon>
        <taxon>Gammaproteobacteria</taxon>
        <taxon>Pseudomonadales</taxon>
        <taxon>Pseudomonadaceae</taxon>
        <taxon>Pseudomonas</taxon>
    </lineage>
</organism>
<feature type="chain" id="PRO_5011501102" evidence="1">
    <location>
        <begin position="29"/>
        <end position="184"/>
    </location>
</feature>
<evidence type="ECO:0000256" key="1">
    <source>
        <dbReference type="SAM" id="SignalP"/>
    </source>
</evidence>
<dbReference type="Gene3D" id="3.30.70.2050">
    <property type="match status" value="1"/>
</dbReference>
<dbReference type="Pfam" id="PF05573">
    <property type="entry name" value="NosL"/>
    <property type="match status" value="1"/>
</dbReference>
<evidence type="ECO:0000313" key="3">
    <source>
        <dbReference type="Proteomes" id="UP000198706"/>
    </source>
</evidence>
<dbReference type="PANTHER" id="PTHR41247:SF1">
    <property type="entry name" value="HTH-TYPE TRANSCRIPTIONAL REPRESSOR YCNK"/>
    <property type="match status" value="1"/>
</dbReference>
<dbReference type="RefSeq" id="WP_084334534.1">
    <property type="nucleotide sequence ID" value="NZ_FNFD01000002.1"/>
</dbReference>
<dbReference type="Gene3D" id="3.30.70.2060">
    <property type="match status" value="1"/>
</dbReference>
<name>A0A1G8W709_9PSED</name>
<protein>
    <submittedName>
        <fullName evidence="2">Copper chaperone NosL</fullName>
    </submittedName>
</protein>
<accession>A0A1G8W709</accession>
<dbReference type="SUPFAM" id="SSF160387">
    <property type="entry name" value="NosL/MerB-like"/>
    <property type="match status" value="1"/>
</dbReference>
<sequence>MFLIPTGGLRHLTAILLCLGLAACNEPAAEAPAGPVAFHPDDECHVCGMVISELPGPKGEAVEASGAVKKFCSVQEMFVWWLQPENRNLNVTLYVHDMTRSEWNHPDDRHLIDAKKAYYVVGSDLKGAMGVTLASFADRLAAEGMATARGGQVLRWDEIGLEQLQMMHTGNDGHAGHSGHGTAH</sequence>
<dbReference type="InterPro" id="IPR008719">
    <property type="entry name" value="N2O_reductase_NosL"/>
</dbReference>
<dbReference type="Proteomes" id="UP000198706">
    <property type="component" value="Unassembled WGS sequence"/>
</dbReference>
<dbReference type="PANTHER" id="PTHR41247">
    <property type="entry name" value="HTH-TYPE TRANSCRIPTIONAL REPRESSOR YCNK"/>
    <property type="match status" value="1"/>
</dbReference>
<evidence type="ECO:0000313" key="2">
    <source>
        <dbReference type="EMBL" id="SDJ73896.1"/>
    </source>
</evidence>
<keyword evidence="3" id="KW-1185">Reference proteome</keyword>
<proteinExistence type="predicted"/>